<evidence type="ECO:0000313" key="3">
    <source>
        <dbReference type="Proteomes" id="UP001497480"/>
    </source>
</evidence>
<dbReference type="Proteomes" id="UP001497480">
    <property type="component" value="Unassembled WGS sequence"/>
</dbReference>
<reference evidence="2 3" key="1">
    <citation type="submission" date="2024-03" db="EMBL/GenBank/DDBJ databases">
        <authorList>
            <person name="Martinez-Hernandez J."/>
        </authorList>
    </citation>
    <scope>NUCLEOTIDE SEQUENCE [LARGE SCALE GENOMIC DNA]</scope>
</reference>
<protein>
    <submittedName>
        <fullName evidence="2">Uncharacterized protein</fullName>
    </submittedName>
</protein>
<proteinExistence type="predicted"/>
<dbReference type="EMBL" id="CAXHTB010000013">
    <property type="protein sequence ID" value="CAL0317952.1"/>
    <property type="molecule type" value="Genomic_DNA"/>
</dbReference>
<accession>A0AAV1XAL7</accession>
<organism evidence="2 3">
    <name type="scientific">Lupinus luteus</name>
    <name type="common">European yellow lupine</name>
    <dbReference type="NCBI Taxonomy" id="3873"/>
    <lineage>
        <taxon>Eukaryota</taxon>
        <taxon>Viridiplantae</taxon>
        <taxon>Streptophyta</taxon>
        <taxon>Embryophyta</taxon>
        <taxon>Tracheophyta</taxon>
        <taxon>Spermatophyta</taxon>
        <taxon>Magnoliopsida</taxon>
        <taxon>eudicotyledons</taxon>
        <taxon>Gunneridae</taxon>
        <taxon>Pentapetalae</taxon>
        <taxon>rosids</taxon>
        <taxon>fabids</taxon>
        <taxon>Fabales</taxon>
        <taxon>Fabaceae</taxon>
        <taxon>Papilionoideae</taxon>
        <taxon>50 kb inversion clade</taxon>
        <taxon>genistoids sensu lato</taxon>
        <taxon>core genistoids</taxon>
        <taxon>Genisteae</taxon>
        <taxon>Lupinus</taxon>
    </lineage>
</organism>
<keyword evidence="1" id="KW-1133">Transmembrane helix</keyword>
<comment type="caution">
    <text evidence="2">The sequence shown here is derived from an EMBL/GenBank/DDBJ whole genome shotgun (WGS) entry which is preliminary data.</text>
</comment>
<keyword evidence="1" id="KW-0812">Transmembrane</keyword>
<gene>
    <name evidence="2" type="ORF">LLUT_LOCUS19012</name>
</gene>
<evidence type="ECO:0000256" key="1">
    <source>
        <dbReference type="SAM" id="Phobius"/>
    </source>
</evidence>
<sequence length="88" mass="10837">MLKATSFNLMRLDKKHHQRWVSIWFVCIWSIWVARNKIIFEHFGFNIEEVMFFIHLHSWNLLSARFSSFSYSFMEWVWNPSSCLFRSV</sequence>
<evidence type="ECO:0000313" key="2">
    <source>
        <dbReference type="EMBL" id="CAL0317952.1"/>
    </source>
</evidence>
<dbReference type="AlphaFoldDB" id="A0AAV1XAL7"/>
<feature type="transmembrane region" description="Helical" evidence="1">
    <location>
        <begin position="21"/>
        <end position="39"/>
    </location>
</feature>
<keyword evidence="1" id="KW-0472">Membrane</keyword>
<keyword evidence="3" id="KW-1185">Reference proteome</keyword>
<name>A0AAV1XAL7_LUPLU</name>